<feature type="region of interest" description="Disordered" evidence="5">
    <location>
        <begin position="107"/>
        <end position="141"/>
    </location>
</feature>
<dbReference type="Proteomes" id="UP001054902">
    <property type="component" value="Unassembled WGS sequence"/>
</dbReference>
<feature type="region of interest" description="Disordered" evidence="5">
    <location>
        <begin position="392"/>
        <end position="411"/>
    </location>
</feature>
<dbReference type="GO" id="GO:0043565">
    <property type="term" value="F:sequence-specific DNA binding"/>
    <property type="evidence" value="ECO:0007669"/>
    <property type="project" value="InterPro"/>
</dbReference>
<feature type="compositionally biased region" description="Low complexity" evidence="5">
    <location>
        <begin position="1"/>
        <end position="10"/>
    </location>
</feature>
<dbReference type="PANTHER" id="PTHR10015">
    <property type="entry name" value="HEAT SHOCK TRANSCRIPTION FACTOR"/>
    <property type="match status" value="1"/>
</dbReference>
<gene>
    <name evidence="7" type="ORF">CTEN210_11583</name>
</gene>
<dbReference type="EMBL" id="BLLK01000047">
    <property type="protein sequence ID" value="GFH55107.1"/>
    <property type="molecule type" value="Genomic_DNA"/>
</dbReference>
<dbReference type="InterPro" id="IPR036388">
    <property type="entry name" value="WH-like_DNA-bd_sf"/>
</dbReference>
<dbReference type="SMART" id="SM00415">
    <property type="entry name" value="HSF"/>
    <property type="match status" value="1"/>
</dbReference>
<comment type="subcellular location">
    <subcellularLocation>
        <location evidence="1">Nucleus</location>
    </subcellularLocation>
</comment>
<dbReference type="Pfam" id="PF00447">
    <property type="entry name" value="HSF_DNA-bind"/>
    <property type="match status" value="1"/>
</dbReference>
<evidence type="ECO:0000256" key="4">
    <source>
        <dbReference type="RuleBase" id="RU004020"/>
    </source>
</evidence>
<dbReference type="InterPro" id="IPR000232">
    <property type="entry name" value="HSF_DNA-bd"/>
</dbReference>
<dbReference type="PANTHER" id="PTHR10015:SF206">
    <property type="entry name" value="HSF-TYPE DNA-BINDING DOMAIN-CONTAINING PROTEIN"/>
    <property type="match status" value="1"/>
</dbReference>
<feature type="region of interest" description="Disordered" evidence="5">
    <location>
        <begin position="1"/>
        <end position="25"/>
    </location>
</feature>
<keyword evidence="3" id="KW-0539">Nucleus</keyword>
<evidence type="ECO:0000256" key="3">
    <source>
        <dbReference type="ARBA" id="ARBA00023242"/>
    </source>
</evidence>
<evidence type="ECO:0000259" key="6">
    <source>
        <dbReference type="SMART" id="SM00415"/>
    </source>
</evidence>
<evidence type="ECO:0000313" key="7">
    <source>
        <dbReference type="EMBL" id="GFH55107.1"/>
    </source>
</evidence>
<dbReference type="GO" id="GO:0003700">
    <property type="term" value="F:DNA-binding transcription factor activity"/>
    <property type="evidence" value="ECO:0007669"/>
    <property type="project" value="InterPro"/>
</dbReference>
<comment type="similarity">
    <text evidence="4">Belongs to the HSF family.</text>
</comment>
<keyword evidence="8" id="KW-1185">Reference proteome</keyword>
<accession>A0AAD3CZI6</accession>
<dbReference type="AlphaFoldDB" id="A0AAD3CZI6"/>
<evidence type="ECO:0000256" key="1">
    <source>
        <dbReference type="ARBA" id="ARBA00004123"/>
    </source>
</evidence>
<dbReference type="SUPFAM" id="SSF46785">
    <property type="entry name" value="Winged helix' DNA-binding domain"/>
    <property type="match status" value="1"/>
</dbReference>
<evidence type="ECO:0000256" key="5">
    <source>
        <dbReference type="SAM" id="MobiDB-lite"/>
    </source>
</evidence>
<comment type="caution">
    <text evidence="7">The sequence shown here is derived from an EMBL/GenBank/DDBJ whole genome shotgun (WGS) entry which is preliminary data.</text>
</comment>
<sequence>MMPYASSYPPYNTPTPAPAPSSEGEQQQVVYVPVLVPANSSTGAAASSAAALVAAAGREAAMSRQLPPPHSHVSATLGGRGIQPHMPSAAPDQFEVASILAGISRNPDDQEEAELAAARGGLRGDSSKQQGQRPDPMLSDQKTRLAHTLDSLNLAQLRRLEEEERVRARLAMLQQGGSLLYPSAHSLLMGAPISEQALFARSLNPSIYQNLLASQGALDPLSARVQALSRENPAFSTTRELAAAKAAATARSQQYPEDSSRPPRSFDRDAYREEIQQFQRDVPKISTKGGVKAPFPVNLWNMLHHIENFEPQLARVISWQPDGLCFRVHDKKRFEESAQARFFGSQVNYTSFRRQLNLWGFKRINDRSINHGAYFHPKFQRHGKYLCRTMVRPQKSKADSSKNTESNTTEE</sequence>
<feature type="region of interest" description="Disordered" evidence="5">
    <location>
        <begin position="62"/>
        <end position="81"/>
    </location>
</feature>
<keyword evidence="2" id="KW-0238">DNA-binding</keyword>
<evidence type="ECO:0000313" key="8">
    <source>
        <dbReference type="Proteomes" id="UP001054902"/>
    </source>
</evidence>
<feature type="region of interest" description="Disordered" evidence="5">
    <location>
        <begin position="246"/>
        <end position="266"/>
    </location>
</feature>
<evidence type="ECO:0000256" key="2">
    <source>
        <dbReference type="ARBA" id="ARBA00023125"/>
    </source>
</evidence>
<dbReference type="InterPro" id="IPR036390">
    <property type="entry name" value="WH_DNA-bd_sf"/>
</dbReference>
<protein>
    <recommendedName>
        <fullName evidence="6">HSF-type DNA-binding domain-containing protein</fullName>
    </recommendedName>
</protein>
<reference evidence="7 8" key="1">
    <citation type="journal article" date="2021" name="Sci. Rep.">
        <title>The genome of the diatom Chaetoceros tenuissimus carries an ancient integrated fragment of an extant virus.</title>
        <authorList>
            <person name="Hongo Y."/>
            <person name="Kimura K."/>
            <person name="Takaki Y."/>
            <person name="Yoshida Y."/>
            <person name="Baba S."/>
            <person name="Kobayashi G."/>
            <person name="Nagasaki K."/>
            <person name="Hano T."/>
            <person name="Tomaru Y."/>
        </authorList>
    </citation>
    <scope>NUCLEOTIDE SEQUENCE [LARGE SCALE GENOMIC DNA]</scope>
    <source>
        <strain evidence="7 8">NIES-3715</strain>
    </source>
</reference>
<dbReference type="GO" id="GO:0005634">
    <property type="term" value="C:nucleus"/>
    <property type="evidence" value="ECO:0007669"/>
    <property type="project" value="UniProtKB-SubCell"/>
</dbReference>
<organism evidence="7 8">
    <name type="scientific">Chaetoceros tenuissimus</name>
    <dbReference type="NCBI Taxonomy" id="426638"/>
    <lineage>
        <taxon>Eukaryota</taxon>
        <taxon>Sar</taxon>
        <taxon>Stramenopiles</taxon>
        <taxon>Ochrophyta</taxon>
        <taxon>Bacillariophyta</taxon>
        <taxon>Coscinodiscophyceae</taxon>
        <taxon>Chaetocerotophycidae</taxon>
        <taxon>Chaetocerotales</taxon>
        <taxon>Chaetocerotaceae</taxon>
        <taxon>Chaetoceros</taxon>
    </lineage>
</organism>
<dbReference type="Gene3D" id="1.10.10.10">
    <property type="entry name" value="Winged helix-like DNA-binding domain superfamily/Winged helix DNA-binding domain"/>
    <property type="match status" value="1"/>
</dbReference>
<feature type="domain" description="HSF-type DNA-binding" evidence="6">
    <location>
        <begin position="291"/>
        <end position="393"/>
    </location>
</feature>
<name>A0AAD3CZI6_9STRA</name>
<proteinExistence type="inferred from homology"/>